<reference evidence="3" key="1">
    <citation type="submission" date="2021-01" db="EMBL/GenBank/DDBJ databases">
        <title>Whole genome shotgun sequence of Actinoplanes rishiriensis NBRC 108556.</title>
        <authorList>
            <person name="Komaki H."/>
            <person name="Tamura T."/>
        </authorList>
    </citation>
    <scope>NUCLEOTIDE SEQUENCE</scope>
    <source>
        <strain evidence="3">NBRC 108556</strain>
    </source>
</reference>
<accession>A0A919N011</accession>
<dbReference type="AlphaFoldDB" id="A0A919N011"/>
<sequence>MSRAEADATGHPPQAQSPQAQSPQVGPPALEQTEPTGIVGAEAAGSAGGPDAEPTGPPTPPRPPWAGWDPLIRVAGVVVSIVATIVTGVLELFLTPLRAGDFVSIWGGASIGSGRGPVIGLGILFAVVANYLIAWFAVGTTGRRWALGPPWALWTLLMMFAAGTRTPEGDYLLGGDDWVAMVMILAGSLSFAVYAYRMILRGVSR</sequence>
<keyword evidence="2" id="KW-1133">Transmembrane helix</keyword>
<organism evidence="3 4">
    <name type="scientific">Paractinoplanes rishiriensis</name>
    <dbReference type="NCBI Taxonomy" id="1050105"/>
    <lineage>
        <taxon>Bacteria</taxon>
        <taxon>Bacillati</taxon>
        <taxon>Actinomycetota</taxon>
        <taxon>Actinomycetes</taxon>
        <taxon>Micromonosporales</taxon>
        <taxon>Micromonosporaceae</taxon>
        <taxon>Paractinoplanes</taxon>
    </lineage>
</organism>
<comment type="caution">
    <text evidence="3">The sequence shown here is derived from an EMBL/GenBank/DDBJ whole genome shotgun (WGS) entry which is preliminary data.</text>
</comment>
<evidence type="ECO:0000313" key="4">
    <source>
        <dbReference type="Proteomes" id="UP000636960"/>
    </source>
</evidence>
<feature type="transmembrane region" description="Helical" evidence="2">
    <location>
        <begin position="178"/>
        <end position="196"/>
    </location>
</feature>
<feature type="transmembrane region" description="Helical" evidence="2">
    <location>
        <begin position="117"/>
        <end position="138"/>
    </location>
</feature>
<evidence type="ECO:0000256" key="1">
    <source>
        <dbReference type="SAM" id="MobiDB-lite"/>
    </source>
</evidence>
<keyword evidence="2" id="KW-0812">Transmembrane</keyword>
<dbReference type="RefSeq" id="WP_239163220.1">
    <property type="nucleotide sequence ID" value="NZ_BOMV01000069.1"/>
</dbReference>
<gene>
    <name evidence="3" type="ORF">Ari01nite_64850</name>
</gene>
<feature type="transmembrane region" description="Helical" evidence="2">
    <location>
        <begin position="145"/>
        <end position="163"/>
    </location>
</feature>
<dbReference type="Proteomes" id="UP000636960">
    <property type="component" value="Unassembled WGS sequence"/>
</dbReference>
<feature type="compositionally biased region" description="Low complexity" evidence="1">
    <location>
        <begin position="12"/>
        <end position="29"/>
    </location>
</feature>
<keyword evidence="4" id="KW-1185">Reference proteome</keyword>
<name>A0A919N011_9ACTN</name>
<keyword evidence="2" id="KW-0472">Membrane</keyword>
<dbReference type="EMBL" id="BOMV01000069">
    <property type="protein sequence ID" value="GIE99020.1"/>
    <property type="molecule type" value="Genomic_DNA"/>
</dbReference>
<protein>
    <submittedName>
        <fullName evidence="3">Uncharacterized protein</fullName>
    </submittedName>
</protein>
<feature type="region of interest" description="Disordered" evidence="1">
    <location>
        <begin position="1"/>
        <end position="65"/>
    </location>
</feature>
<feature type="compositionally biased region" description="Pro residues" evidence="1">
    <location>
        <begin position="55"/>
        <end position="64"/>
    </location>
</feature>
<proteinExistence type="predicted"/>
<evidence type="ECO:0000256" key="2">
    <source>
        <dbReference type="SAM" id="Phobius"/>
    </source>
</evidence>
<evidence type="ECO:0000313" key="3">
    <source>
        <dbReference type="EMBL" id="GIE99020.1"/>
    </source>
</evidence>
<feature type="transmembrane region" description="Helical" evidence="2">
    <location>
        <begin position="71"/>
        <end position="97"/>
    </location>
</feature>